<accession>A0ABN9DXH1</accession>
<feature type="region of interest" description="Disordered" evidence="1">
    <location>
        <begin position="1"/>
        <end position="48"/>
    </location>
</feature>
<evidence type="ECO:0000313" key="2">
    <source>
        <dbReference type="EMBL" id="CAI9577018.1"/>
    </source>
</evidence>
<reference evidence="2" key="1">
    <citation type="submission" date="2023-05" db="EMBL/GenBank/DDBJ databases">
        <authorList>
            <person name="Stuckert A."/>
        </authorList>
    </citation>
    <scope>NUCLEOTIDE SEQUENCE</scope>
</reference>
<comment type="caution">
    <text evidence="2">The sequence shown here is derived from an EMBL/GenBank/DDBJ whole genome shotgun (WGS) entry which is preliminary data.</text>
</comment>
<sequence length="48" mass="5131">MEYTSSVRRLESGTLAECGDGRDSSNGRPLQGPMRDSGLGSSMRRAVV</sequence>
<dbReference type="EMBL" id="CATNWA010014884">
    <property type="protein sequence ID" value="CAI9577018.1"/>
    <property type="molecule type" value="Genomic_DNA"/>
</dbReference>
<keyword evidence="3" id="KW-1185">Reference proteome</keyword>
<evidence type="ECO:0000313" key="3">
    <source>
        <dbReference type="Proteomes" id="UP001162483"/>
    </source>
</evidence>
<dbReference type="Proteomes" id="UP001162483">
    <property type="component" value="Unassembled WGS sequence"/>
</dbReference>
<organism evidence="2 3">
    <name type="scientific">Staurois parvus</name>
    <dbReference type="NCBI Taxonomy" id="386267"/>
    <lineage>
        <taxon>Eukaryota</taxon>
        <taxon>Metazoa</taxon>
        <taxon>Chordata</taxon>
        <taxon>Craniata</taxon>
        <taxon>Vertebrata</taxon>
        <taxon>Euteleostomi</taxon>
        <taxon>Amphibia</taxon>
        <taxon>Batrachia</taxon>
        <taxon>Anura</taxon>
        <taxon>Neobatrachia</taxon>
        <taxon>Ranoidea</taxon>
        <taxon>Ranidae</taxon>
        <taxon>Staurois</taxon>
    </lineage>
</organism>
<proteinExistence type="predicted"/>
<gene>
    <name evidence="2" type="ORF">SPARVUS_LOCUS8610281</name>
</gene>
<evidence type="ECO:0000256" key="1">
    <source>
        <dbReference type="SAM" id="MobiDB-lite"/>
    </source>
</evidence>
<protein>
    <submittedName>
        <fullName evidence="2">Uncharacterized protein</fullName>
    </submittedName>
</protein>
<name>A0ABN9DXH1_9NEOB</name>